<comment type="cofactor">
    <cofactor evidence="3">
        <name>Zn(2+)</name>
        <dbReference type="ChEBI" id="CHEBI:29105"/>
    </cofactor>
    <text evidence="3">Binds 2 Zn(2+) ions per subunit.</text>
</comment>
<keyword evidence="3" id="KW-0862">Zinc</keyword>
<dbReference type="EMBL" id="CP014692">
    <property type="protein sequence ID" value="AQS85906.1"/>
    <property type="molecule type" value="Genomic_DNA"/>
</dbReference>
<organism evidence="5 6">
    <name type="scientific">Acetobacter aceti</name>
    <dbReference type="NCBI Taxonomy" id="435"/>
    <lineage>
        <taxon>Bacteria</taxon>
        <taxon>Pseudomonadati</taxon>
        <taxon>Pseudomonadota</taxon>
        <taxon>Alphaproteobacteria</taxon>
        <taxon>Acetobacterales</taxon>
        <taxon>Acetobacteraceae</taxon>
        <taxon>Acetobacter</taxon>
        <taxon>Acetobacter subgen. Acetobacter</taxon>
    </lineage>
</organism>
<dbReference type="PIRSF" id="PIRSF001235">
    <property type="entry name" value="Amidase_carbamoylase"/>
    <property type="match status" value="1"/>
</dbReference>
<dbReference type="STRING" id="435.A0U92_15305"/>
<dbReference type="InterPro" id="IPR002933">
    <property type="entry name" value="Peptidase_M20"/>
</dbReference>
<dbReference type="Gene3D" id="3.30.70.360">
    <property type="match status" value="1"/>
</dbReference>
<evidence type="ECO:0000313" key="5">
    <source>
        <dbReference type="EMBL" id="AQS85906.1"/>
    </source>
</evidence>
<dbReference type="InterPro" id="IPR036264">
    <property type="entry name" value="Bact_exopeptidase_dim_dom"/>
</dbReference>
<feature type="binding site" evidence="3">
    <location>
        <position position="102"/>
    </location>
    <ligand>
        <name>Zn(2+)</name>
        <dbReference type="ChEBI" id="CHEBI:29105"/>
        <label>1</label>
    </ligand>
</feature>
<evidence type="ECO:0000313" key="6">
    <source>
        <dbReference type="Proteomes" id="UP000188937"/>
    </source>
</evidence>
<dbReference type="OrthoDB" id="9808195at2"/>
<feature type="binding site" evidence="3">
    <location>
        <position position="137"/>
    </location>
    <ligand>
        <name>Zn(2+)</name>
        <dbReference type="ChEBI" id="CHEBI:29105"/>
        <label>2</label>
    </ligand>
</feature>
<dbReference type="PANTHER" id="PTHR32494">
    <property type="entry name" value="ALLANTOATE DEIMINASE-RELATED"/>
    <property type="match status" value="1"/>
</dbReference>
<protein>
    <submittedName>
        <fullName evidence="5">Zn-dependent hydrolase</fullName>
    </submittedName>
</protein>
<keyword evidence="6" id="KW-1185">Reference proteome</keyword>
<dbReference type="AlphaFoldDB" id="A0A1U9KJH4"/>
<dbReference type="NCBIfam" id="TIGR01879">
    <property type="entry name" value="hydantase"/>
    <property type="match status" value="1"/>
</dbReference>
<sequence length="422" mass="44922">MNQDMIPTGVNLGIDGPSLLADIAETAAFGGTAKGGICRLTLGAEDRQVRDWLGTQAAALGGVLTVDSMGNQFIHLSGSDPALPPLVMGSHLDTQPTGGKYDGIYGVLAGLSALRALQRSGYRMRHPVELVNWTNEEGSRFAPAMMSSGVFTGAFTQAQAYGTQDARGTTFGQALEEIGYRGAEPCGQHPVRAYFELHIEQGPILEKEGITIGAVTGVQAIRWFDLRLSGQEAHAGTTPRAMRRDALLAAAHVMIMIDEIAQSYGADTRATVGVIQVQPGSTNVVPGEVEMSLDLRHPDDDVLAAVEERIRMEATRQAEQQGVTLSMKRIWDSPAVHFDPDCVEMVRRAASLMGQSCRDIVSGAGHDAAYMGHICPTAMIFIPCRDGLSHNEAEHAEAGDIVAGANVLLHAIMAADAHFDPA</sequence>
<dbReference type="CDD" id="cd03884">
    <property type="entry name" value="M20_bAS"/>
    <property type="match status" value="1"/>
</dbReference>
<dbReference type="Proteomes" id="UP000188937">
    <property type="component" value="Chromosome"/>
</dbReference>
<dbReference type="NCBIfam" id="NF006769">
    <property type="entry name" value="PRK09290.1-3"/>
    <property type="match status" value="1"/>
</dbReference>
<keyword evidence="2 5" id="KW-0378">Hydrolase</keyword>
<feature type="binding site" evidence="3">
    <location>
        <position position="91"/>
    </location>
    <ligand>
        <name>Zn(2+)</name>
        <dbReference type="ChEBI" id="CHEBI:29105"/>
        <label>1</label>
    </ligand>
</feature>
<gene>
    <name evidence="5" type="ORF">A0U92_15305</name>
</gene>
<dbReference type="GO" id="GO:0046872">
    <property type="term" value="F:metal ion binding"/>
    <property type="evidence" value="ECO:0007669"/>
    <property type="project" value="UniProtKB-KW"/>
</dbReference>
<dbReference type="PANTHER" id="PTHR32494:SF5">
    <property type="entry name" value="ALLANTOATE AMIDOHYDROLASE"/>
    <property type="match status" value="1"/>
</dbReference>
<dbReference type="Pfam" id="PF07687">
    <property type="entry name" value="M20_dimer"/>
    <property type="match status" value="1"/>
</dbReference>
<evidence type="ECO:0000256" key="3">
    <source>
        <dbReference type="PIRSR" id="PIRSR001235-1"/>
    </source>
</evidence>
<feature type="binding site" evidence="3">
    <location>
        <position position="198"/>
    </location>
    <ligand>
        <name>Zn(2+)</name>
        <dbReference type="ChEBI" id="CHEBI:29105"/>
        <label>1</label>
    </ligand>
</feature>
<comment type="similarity">
    <text evidence="1">Belongs to the peptidase M20 family.</text>
</comment>
<dbReference type="InterPro" id="IPR011650">
    <property type="entry name" value="Peptidase_M20_dimer"/>
</dbReference>
<feature type="binding site" evidence="3">
    <location>
        <position position="102"/>
    </location>
    <ligand>
        <name>Zn(2+)</name>
        <dbReference type="ChEBI" id="CHEBI:29105"/>
        <label>2</label>
    </ligand>
</feature>
<dbReference type="GO" id="GO:0016813">
    <property type="term" value="F:hydrolase activity, acting on carbon-nitrogen (but not peptide) bonds, in linear amidines"/>
    <property type="evidence" value="ECO:0007669"/>
    <property type="project" value="InterPro"/>
</dbReference>
<evidence type="ECO:0000259" key="4">
    <source>
        <dbReference type="Pfam" id="PF07687"/>
    </source>
</evidence>
<proteinExistence type="inferred from homology"/>
<dbReference type="NCBIfam" id="NF006771">
    <property type="entry name" value="PRK09290.1-5"/>
    <property type="match status" value="1"/>
</dbReference>
<dbReference type="InterPro" id="IPR010158">
    <property type="entry name" value="Amidase_Cbmase"/>
</dbReference>
<dbReference type="SUPFAM" id="SSF55031">
    <property type="entry name" value="Bacterial exopeptidase dimerisation domain"/>
    <property type="match status" value="1"/>
</dbReference>
<name>A0A1U9KJH4_ACEAC</name>
<accession>A0A1U9KJH4</accession>
<dbReference type="Pfam" id="PF01546">
    <property type="entry name" value="Peptidase_M20"/>
    <property type="match status" value="1"/>
</dbReference>
<dbReference type="KEGG" id="aace:A0U92_15305"/>
<keyword evidence="3" id="KW-0479">Metal-binding</keyword>
<dbReference type="SUPFAM" id="SSF53187">
    <property type="entry name" value="Zn-dependent exopeptidases"/>
    <property type="match status" value="1"/>
</dbReference>
<evidence type="ECO:0000256" key="1">
    <source>
        <dbReference type="ARBA" id="ARBA00006153"/>
    </source>
</evidence>
<feature type="binding site" evidence="3">
    <location>
        <position position="390"/>
    </location>
    <ligand>
        <name>Zn(2+)</name>
        <dbReference type="ChEBI" id="CHEBI:29105"/>
        <label>2</label>
    </ligand>
</feature>
<dbReference type="Gene3D" id="3.40.630.10">
    <property type="entry name" value="Zn peptidases"/>
    <property type="match status" value="1"/>
</dbReference>
<dbReference type="RefSeq" id="WP_077813906.1">
    <property type="nucleotide sequence ID" value="NZ_CP014692.1"/>
</dbReference>
<reference evidence="5 6" key="1">
    <citation type="submission" date="2016-03" db="EMBL/GenBank/DDBJ databases">
        <title>Acetic acid bacteria sequencing.</title>
        <authorList>
            <person name="Brandt J."/>
            <person name="Jakob F."/>
            <person name="Vogel R.F."/>
        </authorList>
    </citation>
    <scope>NUCLEOTIDE SEQUENCE [LARGE SCALE GENOMIC DNA]</scope>
    <source>
        <strain evidence="5 6">TMW2.1153</strain>
    </source>
</reference>
<feature type="domain" description="Peptidase M20 dimerisation" evidence="4">
    <location>
        <begin position="219"/>
        <end position="317"/>
    </location>
</feature>
<evidence type="ECO:0000256" key="2">
    <source>
        <dbReference type="ARBA" id="ARBA00022801"/>
    </source>
</evidence>